<comment type="similarity">
    <text evidence="3">Belongs to the CENP-K/MCM22 family.</text>
</comment>
<keyword evidence="7" id="KW-0137">Centromere</keyword>
<gene>
    <name evidence="9" type="ORF">VE01_10072</name>
</gene>
<evidence type="ECO:0000313" key="10">
    <source>
        <dbReference type="Proteomes" id="UP000091956"/>
    </source>
</evidence>
<evidence type="ECO:0000256" key="1">
    <source>
        <dbReference type="ARBA" id="ARBA00004123"/>
    </source>
</evidence>
<feature type="coiled-coil region" evidence="8">
    <location>
        <begin position="17"/>
        <end position="44"/>
    </location>
</feature>
<dbReference type="Proteomes" id="UP000091956">
    <property type="component" value="Unassembled WGS sequence"/>
</dbReference>
<evidence type="ECO:0000256" key="8">
    <source>
        <dbReference type="SAM" id="Coils"/>
    </source>
</evidence>
<reference evidence="10" key="2">
    <citation type="journal article" date="2018" name="Nat. Commun.">
        <title>Extreme sensitivity to ultraviolet light in the fungal pathogen causing white-nose syndrome of bats.</title>
        <authorList>
            <person name="Palmer J.M."/>
            <person name="Drees K.P."/>
            <person name="Foster J.T."/>
            <person name="Lindner D.L."/>
        </authorList>
    </citation>
    <scope>NUCLEOTIDE SEQUENCE [LARGE SCALE GENOMIC DNA]</scope>
    <source>
        <strain evidence="10">UAMH 10579</strain>
    </source>
</reference>
<comment type="subcellular location">
    <subcellularLocation>
        <location evidence="2">Chromosome</location>
        <location evidence="2">Centromere</location>
    </subcellularLocation>
    <subcellularLocation>
        <location evidence="1">Nucleus</location>
    </subcellularLocation>
</comment>
<dbReference type="PANTHER" id="PTHR14401">
    <property type="entry name" value="CENTROMERE PROTEIN K"/>
    <property type="match status" value="1"/>
</dbReference>
<dbReference type="InterPro" id="IPR020993">
    <property type="entry name" value="Centromere_CenpK"/>
</dbReference>
<dbReference type="GeneID" id="28843458"/>
<evidence type="ECO:0008006" key="11">
    <source>
        <dbReference type="Google" id="ProtNLM"/>
    </source>
</evidence>
<dbReference type="RefSeq" id="XP_018125849.2">
    <property type="nucleotide sequence ID" value="XM_018279479.2"/>
</dbReference>
<keyword evidence="10" id="KW-1185">Reference proteome</keyword>
<dbReference type="GO" id="GO:0005634">
    <property type="term" value="C:nucleus"/>
    <property type="evidence" value="ECO:0007669"/>
    <property type="project" value="UniProtKB-SubCell"/>
</dbReference>
<evidence type="ECO:0000256" key="6">
    <source>
        <dbReference type="ARBA" id="ARBA00023242"/>
    </source>
</evidence>
<protein>
    <recommendedName>
        <fullName evidence="11">Centromere protein Cenp-K</fullName>
    </recommendedName>
</protein>
<evidence type="ECO:0000313" key="9">
    <source>
        <dbReference type="EMBL" id="OBT92116.2"/>
    </source>
</evidence>
<dbReference type="GO" id="GO:0051382">
    <property type="term" value="P:kinetochore assembly"/>
    <property type="evidence" value="ECO:0007669"/>
    <property type="project" value="InterPro"/>
</dbReference>
<dbReference type="GO" id="GO:0000070">
    <property type="term" value="P:mitotic sister chromatid segregation"/>
    <property type="evidence" value="ECO:0007669"/>
    <property type="project" value="TreeGrafter"/>
</dbReference>
<dbReference type="AlphaFoldDB" id="A0A1B8G8F6"/>
<keyword evidence="6" id="KW-0539">Nucleus</keyword>
<name>A0A1B8G8F6_9PEZI</name>
<organism evidence="9 10">
    <name type="scientific">Pseudogymnoascus verrucosus</name>
    <dbReference type="NCBI Taxonomy" id="342668"/>
    <lineage>
        <taxon>Eukaryota</taxon>
        <taxon>Fungi</taxon>
        <taxon>Dikarya</taxon>
        <taxon>Ascomycota</taxon>
        <taxon>Pezizomycotina</taxon>
        <taxon>Leotiomycetes</taxon>
        <taxon>Thelebolales</taxon>
        <taxon>Thelebolaceae</taxon>
        <taxon>Pseudogymnoascus</taxon>
    </lineage>
</organism>
<dbReference type="GO" id="GO:0000775">
    <property type="term" value="C:chromosome, centromeric region"/>
    <property type="evidence" value="ECO:0007669"/>
    <property type="project" value="UniProtKB-SubCell"/>
</dbReference>
<keyword evidence="4" id="KW-0158">Chromosome</keyword>
<reference evidence="9 10" key="1">
    <citation type="submission" date="2016-03" db="EMBL/GenBank/DDBJ databases">
        <title>Comparative genomics of Pseudogymnoascus destructans, the fungus causing white-nose syndrome of bats.</title>
        <authorList>
            <person name="Palmer J.M."/>
            <person name="Drees K.P."/>
            <person name="Foster J.T."/>
            <person name="Lindner D.L."/>
        </authorList>
    </citation>
    <scope>NUCLEOTIDE SEQUENCE [LARGE SCALE GENOMIC DNA]</scope>
    <source>
        <strain evidence="9 10">UAMH 10579</strain>
    </source>
</reference>
<dbReference type="PANTHER" id="PTHR14401:SF6">
    <property type="entry name" value="CENTROMERE PROTEIN K"/>
    <property type="match status" value="1"/>
</dbReference>
<dbReference type="EMBL" id="KV460273">
    <property type="protein sequence ID" value="OBT92116.2"/>
    <property type="molecule type" value="Genomic_DNA"/>
</dbReference>
<accession>A0A1B8G8F6</accession>
<evidence type="ECO:0000256" key="5">
    <source>
        <dbReference type="ARBA" id="ARBA00023054"/>
    </source>
</evidence>
<keyword evidence="5 8" id="KW-0175">Coiled coil</keyword>
<evidence type="ECO:0000256" key="7">
    <source>
        <dbReference type="ARBA" id="ARBA00023328"/>
    </source>
</evidence>
<evidence type="ECO:0000256" key="3">
    <source>
        <dbReference type="ARBA" id="ARBA00005795"/>
    </source>
</evidence>
<proteinExistence type="inferred from homology"/>
<sequence length="335" mass="37454">MTEMESIPNSRATSAHVARLDRTLKDLQKKVKEQEEALKKLRAAGKPIQEQPDSNKDIQLLQISKIKSTFDALTPVEPYAPLPDSPLPSLLALRTTHSTTNEAKSALVITKNDLSHVEDLLRKETADLEDGRLVENALQTRISALETAIEKHVQKPKAQVAKDMMRGLKNKKARYDMGTVMLVKSFNEFIDDHLAVMLAAEELGGPVVGELLDIDEANLEAGFNAQGKARKPKDPLSEVGRQKRIDEIWKPQPERERRAQEPWNETTAAAAEMREVTEQLLNNLVEADGGMNGGYVELDRESAAARFLVRSRVAQFHPKDARRLRLIDFGKDLVS</sequence>
<evidence type="ECO:0000256" key="2">
    <source>
        <dbReference type="ARBA" id="ARBA00004584"/>
    </source>
</evidence>
<evidence type="ECO:0000256" key="4">
    <source>
        <dbReference type="ARBA" id="ARBA00022454"/>
    </source>
</evidence>